<sequence length="494" mass="50740">MLPTALVSGATRLAHLRASAERVIVGIVLLHGPALALTGWLFDGSLLLPFVLWAGIAATAVFTHLLLPGKPATRATVATALCLMPGLLVEQLMGHPWQADAHMHFYAVLAVTAVLLDLGAVLAGTVAIALHHLILNYALPAAVFPGGGALDRAVLHAMIVVFEAAALGWLVHRAASALVEAERAGTETVRLAALRAEEQLAAQAEIQTEKEQRAVRLTGLVHTFEAEAAEVLRKVAAAATKLDTTAEEMATTAQDGVGRATSVAAASEQASANVQTVAASTEELAASIAEVSLQVTSSAAVARQAVEAAQRTDRAVQGLSETARSVGDVVKLISDIAGQTNLLALNATIEAARAGEAGRGFAVVASEVKALAAQAAKATEQIGSQIAAMQEETRQAVSAIDGIVRTIGQMNSIATQVAAAAEEQACATREIGRAVAEAAAGTQDVSRHTAGVTEGAERTGVAAAQVRSASGELAQRAEQLRSQVDKFLNGVRSA</sequence>
<dbReference type="GO" id="GO:0006935">
    <property type="term" value="P:chemotaxis"/>
    <property type="evidence" value="ECO:0007669"/>
    <property type="project" value="InterPro"/>
</dbReference>
<dbReference type="GO" id="GO:0007165">
    <property type="term" value="P:signal transduction"/>
    <property type="evidence" value="ECO:0007669"/>
    <property type="project" value="UniProtKB-KW"/>
</dbReference>
<evidence type="ECO:0000256" key="3">
    <source>
        <dbReference type="PROSITE-ProRule" id="PRU00284"/>
    </source>
</evidence>
<dbReference type="RefSeq" id="WP_184521180.1">
    <property type="nucleotide sequence ID" value="NZ_JACIJD010000028.1"/>
</dbReference>
<dbReference type="EMBL" id="JACIJD010000028">
    <property type="protein sequence ID" value="MBB5696076.1"/>
    <property type="molecule type" value="Genomic_DNA"/>
</dbReference>
<gene>
    <name evidence="6" type="ORF">FHS87_004144</name>
</gene>
<evidence type="ECO:0000256" key="2">
    <source>
        <dbReference type="ARBA" id="ARBA00029447"/>
    </source>
</evidence>
<proteinExistence type="inferred from homology"/>
<dbReference type="SUPFAM" id="SSF58104">
    <property type="entry name" value="Methyl-accepting chemotaxis protein (MCP) signaling domain"/>
    <property type="match status" value="1"/>
</dbReference>
<keyword evidence="4" id="KW-0812">Transmembrane</keyword>
<name>A0A840Y7E1_9PROT</name>
<feature type="transmembrane region" description="Helical" evidence="4">
    <location>
        <begin position="47"/>
        <end position="67"/>
    </location>
</feature>
<feature type="transmembrane region" description="Helical" evidence="4">
    <location>
        <begin position="23"/>
        <end position="42"/>
    </location>
</feature>
<dbReference type="Gene3D" id="1.10.287.950">
    <property type="entry name" value="Methyl-accepting chemotaxis protein"/>
    <property type="match status" value="1"/>
</dbReference>
<dbReference type="SMART" id="SM00283">
    <property type="entry name" value="MA"/>
    <property type="match status" value="1"/>
</dbReference>
<feature type="transmembrane region" description="Helical" evidence="4">
    <location>
        <begin position="73"/>
        <end position="93"/>
    </location>
</feature>
<dbReference type="GO" id="GO:0004888">
    <property type="term" value="F:transmembrane signaling receptor activity"/>
    <property type="evidence" value="ECO:0007669"/>
    <property type="project" value="InterPro"/>
</dbReference>
<dbReference type="AlphaFoldDB" id="A0A840Y7E1"/>
<dbReference type="Proteomes" id="UP000580654">
    <property type="component" value="Unassembled WGS sequence"/>
</dbReference>
<comment type="caution">
    <text evidence="6">The sequence shown here is derived from an EMBL/GenBank/DDBJ whole genome shotgun (WGS) entry which is preliminary data.</text>
</comment>
<dbReference type="InterPro" id="IPR004090">
    <property type="entry name" value="Chemotax_Me-accpt_rcpt"/>
</dbReference>
<dbReference type="InterPro" id="IPR004089">
    <property type="entry name" value="MCPsignal_dom"/>
</dbReference>
<feature type="domain" description="Methyl-accepting transducer" evidence="5">
    <location>
        <begin position="238"/>
        <end position="474"/>
    </location>
</feature>
<dbReference type="PANTHER" id="PTHR32089">
    <property type="entry name" value="METHYL-ACCEPTING CHEMOTAXIS PROTEIN MCPB"/>
    <property type="match status" value="1"/>
</dbReference>
<evidence type="ECO:0000313" key="7">
    <source>
        <dbReference type="Proteomes" id="UP000580654"/>
    </source>
</evidence>
<keyword evidence="4" id="KW-0472">Membrane</keyword>
<dbReference type="Pfam" id="PF00015">
    <property type="entry name" value="MCPsignal"/>
    <property type="match status" value="1"/>
</dbReference>
<reference evidence="6 7" key="1">
    <citation type="submission" date="2020-08" db="EMBL/GenBank/DDBJ databases">
        <title>Genomic Encyclopedia of Type Strains, Phase IV (KMG-IV): sequencing the most valuable type-strain genomes for metagenomic binning, comparative biology and taxonomic classification.</title>
        <authorList>
            <person name="Goeker M."/>
        </authorList>
    </citation>
    <scope>NUCLEOTIDE SEQUENCE [LARGE SCALE GENOMIC DNA]</scope>
    <source>
        <strain evidence="6 7">DSM 25622</strain>
    </source>
</reference>
<evidence type="ECO:0000259" key="5">
    <source>
        <dbReference type="PROSITE" id="PS50111"/>
    </source>
</evidence>
<keyword evidence="1 3" id="KW-0807">Transducer</keyword>
<accession>A0A840Y7E1</accession>
<evidence type="ECO:0000256" key="1">
    <source>
        <dbReference type="ARBA" id="ARBA00023224"/>
    </source>
</evidence>
<keyword evidence="7" id="KW-1185">Reference proteome</keyword>
<organism evidence="6 7">
    <name type="scientific">Muricoccus pecuniae</name>
    <dbReference type="NCBI Taxonomy" id="693023"/>
    <lineage>
        <taxon>Bacteria</taxon>
        <taxon>Pseudomonadati</taxon>
        <taxon>Pseudomonadota</taxon>
        <taxon>Alphaproteobacteria</taxon>
        <taxon>Acetobacterales</taxon>
        <taxon>Roseomonadaceae</taxon>
        <taxon>Muricoccus</taxon>
    </lineage>
</organism>
<evidence type="ECO:0000313" key="6">
    <source>
        <dbReference type="EMBL" id="MBB5696076.1"/>
    </source>
</evidence>
<protein>
    <submittedName>
        <fullName evidence="6">Methyl-accepting chemotaxis protein</fullName>
    </submittedName>
</protein>
<evidence type="ECO:0000256" key="4">
    <source>
        <dbReference type="SAM" id="Phobius"/>
    </source>
</evidence>
<dbReference type="GO" id="GO:0016020">
    <property type="term" value="C:membrane"/>
    <property type="evidence" value="ECO:0007669"/>
    <property type="project" value="InterPro"/>
</dbReference>
<dbReference type="PRINTS" id="PR00260">
    <property type="entry name" value="CHEMTRNSDUCR"/>
</dbReference>
<dbReference type="PROSITE" id="PS50111">
    <property type="entry name" value="CHEMOTAXIS_TRANSDUC_2"/>
    <property type="match status" value="1"/>
</dbReference>
<keyword evidence="4" id="KW-1133">Transmembrane helix</keyword>
<dbReference type="PANTHER" id="PTHR32089:SF112">
    <property type="entry name" value="LYSOZYME-LIKE PROTEIN-RELATED"/>
    <property type="match status" value="1"/>
</dbReference>
<comment type="similarity">
    <text evidence="2">Belongs to the methyl-accepting chemotaxis (MCP) protein family.</text>
</comment>
<feature type="transmembrane region" description="Helical" evidence="4">
    <location>
        <begin position="105"/>
        <end position="133"/>
    </location>
</feature>